<name>A0A4U6TU84_SETVI</name>
<evidence type="ECO:0000256" key="2">
    <source>
        <dbReference type="ARBA" id="ARBA00022771"/>
    </source>
</evidence>
<dbReference type="EMBL" id="CM016558">
    <property type="protein sequence ID" value="TKW05115.1"/>
    <property type="molecule type" value="Genomic_DNA"/>
</dbReference>
<dbReference type="OMA" id="NCTICMD"/>
<evidence type="ECO:0000256" key="4">
    <source>
        <dbReference type="SAM" id="MobiDB-lite"/>
    </source>
</evidence>
<dbReference type="Gene3D" id="3.30.40.10">
    <property type="entry name" value="Zinc/RING finger domain, C3HC4 (zinc finger)"/>
    <property type="match status" value="1"/>
</dbReference>
<keyword evidence="5" id="KW-1133">Transmembrane helix</keyword>
<evidence type="ECO:0000259" key="6">
    <source>
        <dbReference type="Pfam" id="PF17123"/>
    </source>
</evidence>
<dbReference type="InterPro" id="IPR013083">
    <property type="entry name" value="Znf_RING/FYVE/PHD"/>
</dbReference>
<dbReference type="PANTHER" id="PTHR45969:SF90">
    <property type="entry name" value="OJ991113_30.9 PROTEIN"/>
    <property type="match status" value="1"/>
</dbReference>
<dbReference type="Proteomes" id="UP000298652">
    <property type="component" value="Chromosome 7"/>
</dbReference>
<evidence type="ECO:0000256" key="5">
    <source>
        <dbReference type="SAM" id="Phobius"/>
    </source>
</evidence>
<sequence>MPSHPNTHSPRETREREQERQSISREREREEKSQGARRPGTMPAGLAVGISVPGVIAGSMCAYAYRSSLKRAWRWLRIRTLDGVTTQERKLSYNCTICMDSMDALEVVRTLSCNHVFHCGESDKCKDHIDKWLRDEPTMSCLVCRKTPRLVLPWKAPPPASPVPAPAPAPSDLEDTASPESSPVSEEPLLQPSQLDGTVLARLVGRSGLSSWRGS</sequence>
<feature type="compositionally biased region" description="Pro residues" evidence="4">
    <location>
        <begin position="155"/>
        <end position="169"/>
    </location>
</feature>
<dbReference type="SUPFAM" id="SSF57850">
    <property type="entry name" value="RING/U-box"/>
    <property type="match status" value="1"/>
</dbReference>
<accession>A0A4U6TU84</accession>
<keyword evidence="1" id="KW-0479">Metal-binding</keyword>
<dbReference type="PANTHER" id="PTHR45969">
    <property type="entry name" value="RING ZINC FINGER PROTEIN-RELATED"/>
    <property type="match status" value="1"/>
</dbReference>
<dbReference type="Pfam" id="PF17123">
    <property type="entry name" value="zf-RING_11"/>
    <property type="match status" value="1"/>
</dbReference>
<gene>
    <name evidence="7" type="ORF">SEVIR_7G154903v2</name>
</gene>
<dbReference type="GO" id="GO:0008270">
    <property type="term" value="F:zinc ion binding"/>
    <property type="evidence" value="ECO:0007669"/>
    <property type="project" value="UniProtKB-KW"/>
</dbReference>
<keyword evidence="8" id="KW-1185">Reference proteome</keyword>
<protein>
    <recommendedName>
        <fullName evidence="6">RING-type domain-containing protein</fullName>
    </recommendedName>
</protein>
<evidence type="ECO:0000313" key="8">
    <source>
        <dbReference type="Proteomes" id="UP000298652"/>
    </source>
</evidence>
<evidence type="ECO:0000256" key="1">
    <source>
        <dbReference type="ARBA" id="ARBA00022723"/>
    </source>
</evidence>
<dbReference type="GO" id="GO:0016567">
    <property type="term" value="P:protein ubiquitination"/>
    <property type="evidence" value="ECO:0007669"/>
    <property type="project" value="TreeGrafter"/>
</dbReference>
<keyword evidence="2" id="KW-0863">Zinc-finger</keyword>
<reference evidence="7" key="1">
    <citation type="submission" date="2019-03" db="EMBL/GenBank/DDBJ databases">
        <title>WGS assembly of Setaria viridis.</title>
        <authorList>
            <person name="Huang P."/>
            <person name="Jenkins J."/>
            <person name="Grimwood J."/>
            <person name="Barry K."/>
            <person name="Healey A."/>
            <person name="Mamidi S."/>
            <person name="Sreedasyam A."/>
            <person name="Shu S."/>
            <person name="Feldman M."/>
            <person name="Wu J."/>
            <person name="Yu Y."/>
            <person name="Chen C."/>
            <person name="Johnson J."/>
            <person name="Rokhsar D."/>
            <person name="Baxter I."/>
            <person name="Schmutz J."/>
            <person name="Brutnell T."/>
            <person name="Kellogg E."/>
        </authorList>
    </citation>
    <scope>NUCLEOTIDE SEQUENCE [LARGE SCALE GENOMIC DNA]</scope>
</reference>
<keyword evidence="3" id="KW-0862">Zinc</keyword>
<feature type="domain" description="RING-type" evidence="6">
    <location>
        <begin position="94"/>
        <end position="119"/>
    </location>
</feature>
<feature type="compositionally biased region" description="Basic and acidic residues" evidence="4">
    <location>
        <begin position="9"/>
        <end position="34"/>
    </location>
</feature>
<feature type="compositionally biased region" description="Low complexity" evidence="4">
    <location>
        <begin position="178"/>
        <end position="193"/>
    </location>
</feature>
<evidence type="ECO:0000256" key="3">
    <source>
        <dbReference type="ARBA" id="ARBA00022833"/>
    </source>
</evidence>
<feature type="region of interest" description="Disordered" evidence="4">
    <location>
        <begin position="155"/>
        <end position="197"/>
    </location>
</feature>
<organism evidence="7 8">
    <name type="scientific">Setaria viridis</name>
    <name type="common">Green bristlegrass</name>
    <name type="synonym">Setaria italica subsp. viridis</name>
    <dbReference type="NCBI Taxonomy" id="4556"/>
    <lineage>
        <taxon>Eukaryota</taxon>
        <taxon>Viridiplantae</taxon>
        <taxon>Streptophyta</taxon>
        <taxon>Embryophyta</taxon>
        <taxon>Tracheophyta</taxon>
        <taxon>Spermatophyta</taxon>
        <taxon>Magnoliopsida</taxon>
        <taxon>Liliopsida</taxon>
        <taxon>Poales</taxon>
        <taxon>Poaceae</taxon>
        <taxon>PACMAD clade</taxon>
        <taxon>Panicoideae</taxon>
        <taxon>Panicodae</taxon>
        <taxon>Paniceae</taxon>
        <taxon>Cenchrinae</taxon>
        <taxon>Setaria</taxon>
    </lineage>
</organism>
<feature type="region of interest" description="Disordered" evidence="4">
    <location>
        <begin position="1"/>
        <end position="44"/>
    </location>
</feature>
<dbReference type="InterPro" id="IPR001841">
    <property type="entry name" value="Znf_RING"/>
</dbReference>
<dbReference type="GO" id="GO:0061630">
    <property type="term" value="F:ubiquitin protein ligase activity"/>
    <property type="evidence" value="ECO:0007669"/>
    <property type="project" value="TreeGrafter"/>
</dbReference>
<keyword evidence="5" id="KW-0472">Membrane</keyword>
<dbReference type="Gramene" id="TKW05115">
    <property type="protein sequence ID" value="TKW05115"/>
    <property type="gene ID" value="SEVIR_7G154903v2"/>
</dbReference>
<keyword evidence="5" id="KW-0812">Transmembrane</keyword>
<dbReference type="AlphaFoldDB" id="A0A4U6TU84"/>
<proteinExistence type="predicted"/>
<evidence type="ECO:0000313" key="7">
    <source>
        <dbReference type="EMBL" id="TKW05115.1"/>
    </source>
</evidence>
<feature type="transmembrane region" description="Helical" evidence="5">
    <location>
        <begin position="44"/>
        <end position="65"/>
    </location>
</feature>